<proteinExistence type="predicted"/>
<name>A0A835IVU3_9MAGN</name>
<dbReference type="InterPro" id="IPR011990">
    <property type="entry name" value="TPR-like_helical_dom_sf"/>
</dbReference>
<feature type="repeat" description="PPR" evidence="2">
    <location>
        <begin position="498"/>
        <end position="532"/>
    </location>
</feature>
<dbReference type="Gene3D" id="1.25.40.10">
    <property type="entry name" value="Tetratricopeptide repeat domain"/>
    <property type="match status" value="2"/>
</dbReference>
<evidence type="ECO:0000313" key="4">
    <source>
        <dbReference type="Proteomes" id="UP000631114"/>
    </source>
</evidence>
<dbReference type="Pfam" id="PF13041">
    <property type="entry name" value="PPR_2"/>
    <property type="match status" value="1"/>
</dbReference>
<dbReference type="AlphaFoldDB" id="A0A835IVU3"/>
<sequence>MAVFLKSRHLLKTLNPSSSRSISTFTYLSQEPELAEPPNPSASTVPLPPNPSFGTPIFQENWRNPNAYPSPPSDSAHSLVPLGFIHQTSFSRLQTLAQTLDTNSLMNIFADWATSQRWLDIKQLFEFWIRTLDTNGLPKMPHVDSYNFYIRANLQCGVLPADLVLLIEDMKNYQLTPNTASYNLLLKCILSCREVESAEMAVIKSAEMVINRMLETGKEALPDDESYDLIMGIMFKANLLDDALKYLDMTLKSGCTLHMKTFNDCAWRCLQAGRLDTLAQIIQRCKTMEQNKALCPDWKLCVDIAHWALQEDNGKLAFFALEFFARWMARGVKTRPPVQLSIDEGLVISALGTAGRTYNPTLIEGSWSILHRSLRQKSPPSPESYLSKIYALASLDNLPKAFGALIEFESVYGSSTEAETLFSPFTSLHPLVVACCKKGYDNLDKVYVQLETLSQADPPHKSVAALNCILLGCANIWDLNRAYETFVAFSKNFGLTPDIHSYNALMYAYGKLKKIDEASSVFDHLTSMGVKPNATTYALLVDAHVTNLDAKAALSVIDEEVKVGFKPSKDMLQKVRRRSIREFDYESFDRVEELARTFKIRMGSDNRKGMLFNLEYSMNYP</sequence>
<comment type="caution">
    <text evidence="3">The sequence shown here is derived from an EMBL/GenBank/DDBJ whole genome shotgun (WGS) entry which is preliminary data.</text>
</comment>
<dbReference type="InterPro" id="IPR044605">
    <property type="entry name" value="At1g26460-like"/>
</dbReference>
<gene>
    <name evidence="3" type="ORF">IFM89_008106</name>
</gene>
<organism evidence="3 4">
    <name type="scientific">Coptis chinensis</name>
    <dbReference type="NCBI Taxonomy" id="261450"/>
    <lineage>
        <taxon>Eukaryota</taxon>
        <taxon>Viridiplantae</taxon>
        <taxon>Streptophyta</taxon>
        <taxon>Embryophyta</taxon>
        <taxon>Tracheophyta</taxon>
        <taxon>Spermatophyta</taxon>
        <taxon>Magnoliopsida</taxon>
        <taxon>Ranunculales</taxon>
        <taxon>Ranunculaceae</taxon>
        <taxon>Coptidoideae</taxon>
        <taxon>Coptis</taxon>
    </lineage>
</organism>
<dbReference type="EMBL" id="JADFTS010000001">
    <property type="protein sequence ID" value="KAF9624168.1"/>
    <property type="molecule type" value="Genomic_DNA"/>
</dbReference>
<dbReference type="Proteomes" id="UP000631114">
    <property type="component" value="Unassembled WGS sequence"/>
</dbReference>
<evidence type="ECO:0008006" key="5">
    <source>
        <dbReference type="Google" id="ProtNLM"/>
    </source>
</evidence>
<keyword evidence="1" id="KW-0677">Repeat</keyword>
<evidence type="ECO:0000256" key="1">
    <source>
        <dbReference type="ARBA" id="ARBA00022737"/>
    </source>
</evidence>
<evidence type="ECO:0000256" key="2">
    <source>
        <dbReference type="PROSITE-ProRule" id="PRU00708"/>
    </source>
</evidence>
<dbReference type="PANTHER" id="PTHR47205">
    <property type="entry name" value="OS07G0599000 PROTEIN"/>
    <property type="match status" value="1"/>
</dbReference>
<protein>
    <recommendedName>
        <fullName evidence="5">Pentatricopeptide repeat-containing protein</fullName>
    </recommendedName>
</protein>
<dbReference type="NCBIfam" id="TIGR00756">
    <property type="entry name" value="PPR"/>
    <property type="match status" value="1"/>
</dbReference>
<keyword evidence="4" id="KW-1185">Reference proteome</keyword>
<dbReference type="PANTHER" id="PTHR47205:SF1">
    <property type="entry name" value="OS07G0599000 PROTEIN"/>
    <property type="match status" value="1"/>
</dbReference>
<reference evidence="3 4" key="1">
    <citation type="submission" date="2020-10" db="EMBL/GenBank/DDBJ databases">
        <title>The Coptis chinensis genome and diversification of protoberbering-type alkaloids.</title>
        <authorList>
            <person name="Wang B."/>
            <person name="Shu S."/>
            <person name="Song C."/>
            <person name="Liu Y."/>
        </authorList>
    </citation>
    <scope>NUCLEOTIDE SEQUENCE [LARGE SCALE GENOMIC DNA]</scope>
    <source>
        <strain evidence="3">HL-2020</strain>
        <tissue evidence="3">Leaf</tissue>
    </source>
</reference>
<dbReference type="InterPro" id="IPR002885">
    <property type="entry name" value="PPR_rpt"/>
</dbReference>
<accession>A0A835IVU3</accession>
<dbReference type="PROSITE" id="PS51375">
    <property type="entry name" value="PPR"/>
    <property type="match status" value="1"/>
</dbReference>
<evidence type="ECO:0000313" key="3">
    <source>
        <dbReference type="EMBL" id="KAF9624168.1"/>
    </source>
</evidence>
<dbReference type="OrthoDB" id="185373at2759"/>